<dbReference type="Pfam" id="PF01446">
    <property type="entry name" value="Rep_1"/>
    <property type="match status" value="1"/>
</dbReference>
<dbReference type="AlphaFoldDB" id="A0AB39PMD8"/>
<dbReference type="GO" id="GO:0003677">
    <property type="term" value="F:DNA binding"/>
    <property type="evidence" value="ECO:0007669"/>
    <property type="project" value="InterPro"/>
</dbReference>
<dbReference type="InterPro" id="IPR000989">
    <property type="entry name" value="Rep"/>
</dbReference>
<dbReference type="GO" id="GO:0006260">
    <property type="term" value="P:DNA replication"/>
    <property type="evidence" value="ECO:0007669"/>
    <property type="project" value="UniProtKB-KW"/>
</dbReference>
<protein>
    <submittedName>
        <fullName evidence="3">Protein rep</fullName>
    </submittedName>
</protein>
<gene>
    <name evidence="3" type="ORF">AB5J56_45040</name>
</gene>
<evidence type="ECO:0000256" key="2">
    <source>
        <dbReference type="ARBA" id="ARBA00022705"/>
    </source>
</evidence>
<reference evidence="3" key="1">
    <citation type="submission" date="2024-07" db="EMBL/GenBank/DDBJ databases">
        <authorList>
            <person name="Yu S.T."/>
        </authorList>
    </citation>
    <scope>NUCLEOTIDE SEQUENCE</scope>
    <source>
        <strain evidence="3">R21</strain>
        <plasmid evidence="3">unnamed3</plasmid>
    </source>
</reference>
<geneLocation type="plasmid" evidence="3">
    <name>unnamed3</name>
</geneLocation>
<name>A0AB39PMD8_9ACTN</name>
<evidence type="ECO:0000313" key="3">
    <source>
        <dbReference type="EMBL" id="XDQ31885.1"/>
    </source>
</evidence>
<keyword evidence="3" id="KW-0614">Plasmid</keyword>
<dbReference type="RefSeq" id="WP_369243277.1">
    <property type="nucleotide sequence ID" value="NZ_CP163438.1"/>
</dbReference>
<dbReference type="EMBL" id="CP163438">
    <property type="protein sequence ID" value="XDQ31885.1"/>
    <property type="molecule type" value="Genomic_DNA"/>
</dbReference>
<organism evidence="3">
    <name type="scientific">Streptomyces sp. R21</name>
    <dbReference type="NCBI Taxonomy" id="3238627"/>
    <lineage>
        <taxon>Bacteria</taxon>
        <taxon>Bacillati</taxon>
        <taxon>Actinomycetota</taxon>
        <taxon>Actinomycetes</taxon>
        <taxon>Kitasatosporales</taxon>
        <taxon>Streptomycetaceae</taxon>
        <taxon>Streptomyces</taxon>
    </lineage>
</organism>
<evidence type="ECO:0000256" key="1">
    <source>
        <dbReference type="ARBA" id="ARBA00008909"/>
    </source>
</evidence>
<keyword evidence="2" id="KW-0235">DNA replication</keyword>
<accession>A0AB39PMD8</accession>
<sequence length="296" mass="34358">MHQCSGLLIFADVPDPETGELVLRLREAHFCRVRHCPVCQWRRSLMWYARFQKALPEILGRYPNARWAFLTLTVRNCDIKELRATISSMNDAWKRLTHRAEFRNVLGWIRTTEVTKGRDESAHPHFHCMFMLSPSYFKGSNYVTQARWAELWKECLRADYTPIVDIRVVRSKKVSREALKASRTSLEASNTSSIEEYLAAVADAAREVLKYAVKPSDMLGGGNDNEWFLELTRQVHRLRFIASGGALKDALREDEETEEDLILADDPAETPDYGTRVAFAWRRKEKRYRKAGKWES</sequence>
<proteinExistence type="inferred from homology"/>
<comment type="similarity">
    <text evidence="1">Belongs to the Gram-positive plasmids replication protein type 1 family.</text>
</comment>